<name>A0A7G1G7B0_9BACT</name>
<dbReference type="RefSeq" id="WP_190615833.1">
    <property type="nucleotide sequence ID" value="NZ_AP018712.1"/>
</dbReference>
<evidence type="ECO:0000256" key="1">
    <source>
        <dbReference type="ARBA" id="ARBA00001966"/>
    </source>
</evidence>
<keyword evidence="3" id="KW-0949">S-adenosyl-L-methionine</keyword>
<dbReference type="SUPFAM" id="SSF102114">
    <property type="entry name" value="Radical SAM enzymes"/>
    <property type="match status" value="1"/>
</dbReference>
<dbReference type="InterPro" id="IPR012840">
    <property type="entry name" value="NrdG2"/>
</dbReference>
<dbReference type="SFLD" id="SFLDS00029">
    <property type="entry name" value="Radical_SAM"/>
    <property type="match status" value="2"/>
</dbReference>
<dbReference type="SFLD" id="SFLDG01067">
    <property type="entry name" value="SPASM/twitch_domain_containing"/>
    <property type="match status" value="1"/>
</dbReference>
<dbReference type="InterPro" id="IPR006638">
    <property type="entry name" value="Elp3/MiaA/NifB-like_rSAM"/>
</dbReference>
<dbReference type="Gene3D" id="3.20.20.70">
    <property type="entry name" value="Aldolase class I"/>
    <property type="match status" value="1"/>
</dbReference>
<evidence type="ECO:0000256" key="4">
    <source>
        <dbReference type="ARBA" id="ARBA00022723"/>
    </source>
</evidence>
<gene>
    <name evidence="8" type="ORF">OSSY52_09040</name>
</gene>
<dbReference type="SMART" id="SM00729">
    <property type="entry name" value="Elp3"/>
    <property type="match status" value="1"/>
</dbReference>
<reference evidence="8 9" key="1">
    <citation type="submission" date="2018-06" db="EMBL/GenBank/DDBJ databases">
        <title>Genome sequencing of Oceanotoga sp. sy52.</title>
        <authorList>
            <person name="Mori K."/>
        </authorList>
    </citation>
    <scope>NUCLEOTIDE SEQUENCE [LARGE SCALE GENOMIC DNA]</scope>
    <source>
        <strain evidence="9">sy52</strain>
    </source>
</reference>
<protein>
    <recommendedName>
        <fullName evidence="7">Radical SAM core domain-containing protein</fullName>
    </recommendedName>
</protein>
<dbReference type="SFLD" id="SFLDG01094">
    <property type="entry name" value="Uncharacterised_Radical_SAM_Su"/>
    <property type="match status" value="1"/>
</dbReference>
<dbReference type="GO" id="GO:0051539">
    <property type="term" value="F:4 iron, 4 sulfur cluster binding"/>
    <property type="evidence" value="ECO:0007669"/>
    <property type="project" value="UniProtKB-KW"/>
</dbReference>
<dbReference type="GO" id="GO:0046872">
    <property type="term" value="F:metal ion binding"/>
    <property type="evidence" value="ECO:0007669"/>
    <property type="project" value="UniProtKB-KW"/>
</dbReference>
<organism evidence="8 9">
    <name type="scientific">Tepiditoga spiralis</name>
    <dbReference type="NCBI Taxonomy" id="2108365"/>
    <lineage>
        <taxon>Bacteria</taxon>
        <taxon>Thermotogati</taxon>
        <taxon>Thermotogota</taxon>
        <taxon>Thermotogae</taxon>
        <taxon>Petrotogales</taxon>
        <taxon>Petrotogaceae</taxon>
        <taxon>Tepiditoga</taxon>
    </lineage>
</organism>
<accession>A0A7G1G7B0</accession>
<dbReference type="InterPro" id="IPR007197">
    <property type="entry name" value="rSAM"/>
</dbReference>
<keyword evidence="4" id="KW-0479">Metal-binding</keyword>
<dbReference type="KEGG" id="ocy:OSSY52_09040"/>
<sequence>MILSGIRTFSFVDYPKKISAVIYTGGCNFKCPWCHNWKIAYSNNYKKIPEDTIIKKLIDLKKRLNAVCITGGEPTINNDLFEFIQKIKQLDYEIKLDTNGTNPKMLEKLLKKDLINYVAMDIKSSPKNYEKLTNTKLNMDNIFKSIDILRKNSIDYEFRMTFVPNLSNQKDIEFFENFINQNEKGYITIANSTEIFKINKNVKLKTEKLIIR</sequence>
<evidence type="ECO:0000313" key="9">
    <source>
        <dbReference type="Proteomes" id="UP000516361"/>
    </source>
</evidence>
<keyword evidence="9" id="KW-1185">Reference proteome</keyword>
<dbReference type="PANTHER" id="PTHR30352:SF5">
    <property type="entry name" value="PYRUVATE FORMATE-LYASE 1-ACTIVATING ENZYME"/>
    <property type="match status" value="1"/>
</dbReference>
<evidence type="ECO:0000313" key="8">
    <source>
        <dbReference type="EMBL" id="BBE30763.1"/>
    </source>
</evidence>
<dbReference type="Proteomes" id="UP000516361">
    <property type="component" value="Chromosome"/>
</dbReference>
<evidence type="ECO:0000256" key="2">
    <source>
        <dbReference type="ARBA" id="ARBA00022485"/>
    </source>
</evidence>
<evidence type="ECO:0000256" key="5">
    <source>
        <dbReference type="ARBA" id="ARBA00023004"/>
    </source>
</evidence>
<evidence type="ECO:0000256" key="6">
    <source>
        <dbReference type="ARBA" id="ARBA00023014"/>
    </source>
</evidence>
<comment type="cofactor">
    <cofactor evidence="1">
        <name>[4Fe-4S] cluster</name>
        <dbReference type="ChEBI" id="CHEBI:49883"/>
    </cofactor>
</comment>
<keyword evidence="5" id="KW-0408">Iron</keyword>
<proteinExistence type="predicted"/>
<dbReference type="EMBL" id="AP018712">
    <property type="protein sequence ID" value="BBE30763.1"/>
    <property type="molecule type" value="Genomic_DNA"/>
</dbReference>
<dbReference type="PROSITE" id="PS51918">
    <property type="entry name" value="RADICAL_SAM"/>
    <property type="match status" value="1"/>
</dbReference>
<dbReference type="GO" id="GO:0003824">
    <property type="term" value="F:catalytic activity"/>
    <property type="evidence" value="ECO:0007669"/>
    <property type="project" value="InterPro"/>
</dbReference>
<dbReference type="InterPro" id="IPR034457">
    <property type="entry name" value="Organic_radical-activating"/>
</dbReference>
<dbReference type="CDD" id="cd01335">
    <property type="entry name" value="Radical_SAM"/>
    <property type="match status" value="1"/>
</dbReference>
<evidence type="ECO:0000259" key="7">
    <source>
        <dbReference type="PROSITE" id="PS51918"/>
    </source>
</evidence>
<keyword evidence="2" id="KW-0004">4Fe-4S</keyword>
<dbReference type="Pfam" id="PF04055">
    <property type="entry name" value="Radical_SAM"/>
    <property type="match status" value="1"/>
</dbReference>
<keyword evidence="6" id="KW-0411">Iron-sulfur</keyword>
<dbReference type="InterPro" id="IPR058240">
    <property type="entry name" value="rSAM_sf"/>
</dbReference>
<dbReference type="AlphaFoldDB" id="A0A7G1G7B0"/>
<dbReference type="PANTHER" id="PTHR30352">
    <property type="entry name" value="PYRUVATE FORMATE-LYASE-ACTIVATING ENZYME"/>
    <property type="match status" value="1"/>
</dbReference>
<dbReference type="InParanoid" id="A0A7G1G7B0"/>
<dbReference type="InterPro" id="IPR013785">
    <property type="entry name" value="Aldolase_TIM"/>
</dbReference>
<feature type="domain" description="Radical SAM core" evidence="7">
    <location>
        <begin position="12"/>
        <end position="212"/>
    </location>
</feature>
<dbReference type="NCBIfam" id="TIGR02495">
    <property type="entry name" value="NrdG2"/>
    <property type="match status" value="1"/>
</dbReference>
<evidence type="ECO:0000256" key="3">
    <source>
        <dbReference type="ARBA" id="ARBA00022691"/>
    </source>
</evidence>